<dbReference type="OrthoDB" id="9804309at2"/>
<dbReference type="InterPro" id="IPR023370">
    <property type="entry name" value="TrmO-like_N"/>
</dbReference>
<dbReference type="STRING" id="76123.AS203_04080"/>
<dbReference type="PANTHER" id="PTHR12818:SF0">
    <property type="entry name" value="TRNA (ADENINE(37)-N6)-METHYLTRANSFERASE"/>
    <property type="match status" value="1"/>
</dbReference>
<protein>
    <submittedName>
        <fullName evidence="4">tRNA-Thr(GGU) m(6)t(6)A37 methyltransferase TsaA</fullName>
    </submittedName>
</protein>
<reference evidence="5" key="1">
    <citation type="submission" date="2015-11" db="EMBL/GenBank/DDBJ databases">
        <authorList>
            <person name="Holder M.E."/>
            <person name="Ajami N.J."/>
            <person name="Petrosino J.F."/>
        </authorList>
    </citation>
    <scope>NUCLEOTIDE SEQUENCE [LARGE SCALE GENOMIC DNA]</scope>
    <source>
        <strain evidence="5">F0113</strain>
    </source>
</reference>
<dbReference type="Proteomes" id="UP000056252">
    <property type="component" value="Chromosome"/>
</dbReference>
<keyword evidence="4" id="KW-0489">Methyltransferase</keyword>
<evidence type="ECO:0000256" key="1">
    <source>
        <dbReference type="ARBA" id="ARBA00022691"/>
    </source>
</evidence>
<gene>
    <name evidence="4" type="ORF">AS203_04080</name>
</gene>
<dbReference type="AlphaFoldDB" id="A0A0S2KJ88"/>
<dbReference type="GO" id="GO:0008168">
    <property type="term" value="F:methyltransferase activity"/>
    <property type="evidence" value="ECO:0007669"/>
    <property type="project" value="UniProtKB-KW"/>
</dbReference>
<dbReference type="InterPro" id="IPR036413">
    <property type="entry name" value="YaeB-like_sf"/>
</dbReference>
<feature type="domain" description="TsaA-like" evidence="3">
    <location>
        <begin position="3"/>
        <end position="145"/>
    </location>
</feature>
<dbReference type="Pfam" id="PF01980">
    <property type="entry name" value="TrmO_N"/>
    <property type="match status" value="1"/>
</dbReference>
<dbReference type="SUPFAM" id="SSF118196">
    <property type="entry name" value="YaeB-like"/>
    <property type="match status" value="1"/>
</dbReference>
<dbReference type="NCBIfam" id="TIGR00104">
    <property type="entry name" value="tRNA_TsaA"/>
    <property type="match status" value="1"/>
</dbReference>
<evidence type="ECO:0000256" key="2">
    <source>
        <dbReference type="ARBA" id="ARBA00033753"/>
    </source>
</evidence>
<comment type="similarity">
    <text evidence="2">Belongs to the tRNA methyltransferase O family.</text>
</comment>
<keyword evidence="1" id="KW-0949">S-adenosyl-L-methionine</keyword>
<dbReference type="InterPro" id="IPR040372">
    <property type="entry name" value="YaeB-like"/>
</dbReference>
<keyword evidence="5" id="KW-1185">Reference proteome</keyword>
<dbReference type="KEGG" id="peo:AS203_04080"/>
<dbReference type="InterPro" id="IPR023368">
    <property type="entry name" value="UPF0066_cons_site"/>
</dbReference>
<dbReference type="InterPro" id="IPR041369">
    <property type="entry name" value="TrmO_C"/>
</dbReference>
<dbReference type="Gene3D" id="2.40.30.70">
    <property type="entry name" value="YaeB-like"/>
    <property type="match status" value="1"/>
</dbReference>
<dbReference type="RefSeq" id="WP_025066541.1">
    <property type="nucleotide sequence ID" value="NZ_CAUPOR010000027.1"/>
</dbReference>
<name>A0A0S2KJ88_9BACT</name>
<sequence length="222" mass="24726">MELTPIAHFHSLFTSKFGIPKQSGLVEELEGKIVFTPRFRNPDALRGIEGFDYLWLIWEFSANKSKATSPMVRPPLLGGNTRMGVFATRSPFRPNALGLSSVRLSHVEWETDQGPVLHVLGGDLMDGTPIADIKPYIVYADSHPEARSGFVDHTAIRRLQVVIPPAFAARLTPNQLAALHKTLSLDPRPHYQNDPSKTYGMPFAGLDIHFRVCDDVLTVIEE</sequence>
<keyword evidence="4" id="KW-0808">Transferase</keyword>
<dbReference type="InterPro" id="IPR036414">
    <property type="entry name" value="YaeB_N_sf"/>
</dbReference>
<evidence type="ECO:0000259" key="3">
    <source>
        <dbReference type="PROSITE" id="PS51668"/>
    </source>
</evidence>
<dbReference type="PROSITE" id="PS51668">
    <property type="entry name" value="TSAA_2"/>
    <property type="match status" value="1"/>
</dbReference>
<dbReference type="Gene3D" id="3.30.2310.10">
    <property type="entry name" value="YaeB-like"/>
    <property type="match status" value="1"/>
</dbReference>
<accession>A0A0S2KJ88</accession>
<dbReference type="PROSITE" id="PS01318">
    <property type="entry name" value="TSAA_1"/>
    <property type="match status" value="1"/>
</dbReference>
<dbReference type="PANTHER" id="PTHR12818">
    <property type="entry name" value="TRNA (ADENINE(37)-N6)-METHYLTRANSFERASE"/>
    <property type="match status" value="1"/>
</dbReference>
<proteinExistence type="inferred from homology"/>
<dbReference type="EMBL" id="CP013195">
    <property type="protein sequence ID" value="ALO48360.1"/>
    <property type="molecule type" value="Genomic_DNA"/>
</dbReference>
<evidence type="ECO:0000313" key="4">
    <source>
        <dbReference type="EMBL" id="ALO48360.1"/>
    </source>
</evidence>
<dbReference type="eggNOG" id="COG1720">
    <property type="taxonomic scope" value="Bacteria"/>
</dbReference>
<dbReference type="GO" id="GO:0032259">
    <property type="term" value="P:methylation"/>
    <property type="evidence" value="ECO:0007669"/>
    <property type="project" value="UniProtKB-KW"/>
</dbReference>
<dbReference type="CDD" id="cd09281">
    <property type="entry name" value="UPF0066"/>
    <property type="match status" value="1"/>
</dbReference>
<evidence type="ECO:0000313" key="5">
    <source>
        <dbReference type="Proteomes" id="UP000056252"/>
    </source>
</evidence>
<dbReference type="Pfam" id="PF18389">
    <property type="entry name" value="TrmO_C"/>
    <property type="match status" value="1"/>
</dbReference>
<organism evidence="4 5">
    <name type="scientific">Hoylesella enoeca</name>
    <dbReference type="NCBI Taxonomy" id="76123"/>
    <lineage>
        <taxon>Bacteria</taxon>
        <taxon>Pseudomonadati</taxon>
        <taxon>Bacteroidota</taxon>
        <taxon>Bacteroidia</taxon>
        <taxon>Bacteroidales</taxon>
        <taxon>Prevotellaceae</taxon>
        <taxon>Hoylesella</taxon>
    </lineage>
</organism>